<dbReference type="SUPFAM" id="SSF48264">
    <property type="entry name" value="Cytochrome P450"/>
    <property type="match status" value="1"/>
</dbReference>
<evidence type="ECO:0000256" key="13">
    <source>
        <dbReference type="RuleBase" id="RU000461"/>
    </source>
</evidence>
<dbReference type="GO" id="GO:0005506">
    <property type="term" value="F:iron ion binding"/>
    <property type="evidence" value="ECO:0007669"/>
    <property type="project" value="InterPro"/>
</dbReference>
<keyword evidence="16" id="KW-1185">Reference proteome</keyword>
<keyword evidence="9 12" id="KW-0408">Iron</keyword>
<evidence type="ECO:0000256" key="5">
    <source>
        <dbReference type="ARBA" id="ARBA00022692"/>
    </source>
</evidence>
<keyword evidence="4 12" id="KW-0349">Heme</keyword>
<evidence type="ECO:0000256" key="14">
    <source>
        <dbReference type="SAM" id="MobiDB-lite"/>
    </source>
</evidence>
<dbReference type="EMBL" id="CABITT030000003">
    <property type="protein sequence ID" value="VVA99032.1"/>
    <property type="molecule type" value="Genomic_DNA"/>
</dbReference>
<dbReference type="Proteomes" id="UP000489600">
    <property type="component" value="Unassembled WGS sequence"/>
</dbReference>
<dbReference type="PROSITE" id="PS00086">
    <property type="entry name" value="CYTOCHROME_P450"/>
    <property type="match status" value="1"/>
</dbReference>
<dbReference type="InterPro" id="IPR036396">
    <property type="entry name" value="Cyt_P450_sf"/>
</dbReference>
<evidence type="ECO:0000256" key="4">
    <source>
        <dbReference type="ARBA" id="ARBA00022617"/>
    </source>
</evidence>
<dbReference type="PRINTS" id="PR00465">
    <property type="entry name" value="EP450IV"/>
</dbReference>
<comment type="subcellular location">
    <subcellularLocation>
        <location evidence="2">Membrane</location>
        <topology evidence="2">Single-pass membrane protein</topology>
    </subcellularLocation>
</comment>
<keyword evidence="10 13" id="KW-0503">Monooxygenase</keyword>
<evidence type="ECO:0000256" key="10">
    <source>
        <dbReference type="ARBA" id="ARBA00023033"/>
    </source>
</evidence>
<dbReference type="GO" id="GO:0016709">
    <property type="term" value="F:oxidoreductase activity, acting on paired donors, with incorporation or reduction of molecular oxygen, NAD(P)H as one donor, and incorporation of one atom of oxygen"/>
    <property type="evidence" value="ECO:0007669"/>
    <property type="project" value="TreeGrafter"/>
</dbReference>
<feature type="region of interest" description="Disordered" evidence="14">
    <location>
        <begin position="1"/>
        <end position="27"/>
    </location>
</feature>
<protein>
    <recommendedName>
        <fullName evidence="17">Cytochrome P450</fullName>
    </recommendedName>
</protein>
<sequence>MRDPSSREDPDEFRPERFLPSSISEQEDEVREQALKCLPFGGGRRGCPGSNLAYIFLGTAIGMMENQRR</sequence>
<evidence type="ECO:0000256" key="8">
    <source>
        <dbReference type="ARBA" id="ARBA00023002"/>
    </source>
</evidence>
<keyword evidence="8 13" id="KW-0560">Oxidoreductase</keyword>
<dbReference type="Gene3D" id="1.10.630.10">
    <property type="entry name" value="Cytochrome P450"/>
    <property type="match status" value="1"/>
</dbReference>
<feature type="compositionally biased region" description="Basic and acidic residues" evidence="14">
    <location>
        <begin position="1"/>
        <end position="17"/>
    </location>
</feature>
<dbReference type="OrthoDB" id="1037895at2759"/>
<dbReference type="GO" id="GO:0016020">
    <property type="term" value="C:membrane"/>
    <property type="evidence" value="ECO:0007669"/>
    <property type="project" value="UniProtKB-SubCell"/>
</dbReference>
<proteinExistence type="inferred from homology"/>
<comment type="caution">
    <text evidence="15">The sequence shown here is derived from an EMBL/GenBank/DDBJ whole genome shotgun (WGS) entry which is preliminary data.</text>
</comment>
<evidence type="ECO:0000256" key="7">
    <source>
        <dbReference type="ARBA" id="ARBA00022989"/>
    </source>
</evidence>
<evidence type="ECO:0008006" key="17">
    <source>
        <dbReference type="Google" id="ProtNLM"/>
    </source>
</evidence>
<dbReference type="PANTHER" id="PTHR24298">
    <property type="entry name" value="FLAVONOID 3'-MONOOXYGENASE-RELATED"/>
    <property type="match status" value="1"/>
</dbReference>
<dbReference type="PANTHER" id="PTHR24298:SF59">
    <property type="entry name" value="CYTOCHROME P450, FAMILY 705, SUBFAMILY A, POLYPEPTIDE 25-RELATED"/>
    <property type="match status" value="1"/>
</dbReference>
<dbReference type="Pfam" id="PF00067">
    <property type="entry name" value="p450"/>
    <property type="match status" value="1"/>
</dbReference>
<evidence type="ECO:0000256" key="2">
    <source>
        <dbReference type="ARBA" id="ARBA00004167"/>
    </source>
</evidence>
<organism evidence="15 16">
    <name type="scientific">Arabis nemorensis</name>
    <dbReference type="NCBI Taxonomy" id="586526"/>
    <lineage>
        <taxon>Eukaryota</taxon>
        <taxon>Viridiplantae</taxon>
        <taxon>Streptophyta</taxon>
        <taxon>Embryophyta</taxon>
        <taxon>Tracheophyta</taxon>
        <taxon>Spermatophyta</taxon>
        <taxon>Magnoliopsida</taxon>
        <taxon>eudicotyledons</taxon>
        <taxon>Gunneridae</taxon>
        <taxon>Pentapetalae</taxon>
        <taxon>rosids</taxon>
        <taxon>malvids</taxon>
        <taxon>Brassicales</taxon>
        <taxon>Brassicaceae</taxon>
        <taxon>Arabideae</taxon>
        <taxon>Arabis</taxon>
    </lineage>
</organism>
<dbReference type="GO" id="GO:0020037">
    <property type="term" value="F:heme binding"/>
    <property type="evidence" value="ECO:0007669"/>
    <property type="project" value="InterPro"/>
</dbReference>
<evidence type="ECO:0000256" key="6">
    <source>
        <dbReference type="ARBA" id="ARBA00022723"/>
    </source>
</evidence>
<dbReference type="InterPro" id="IPR051103">
    <property type="entry name" value="Plant_metabolite_P450s"/>
</dbReference>
<evidence type="ECO:0000256" key="9">
    <source>
        <dbReference type="ARBA" id="ARBA00023004"/>
    </source>
</evidence>
<dbReference type="InterPro" id="IPR002403">
    <property type="entry name" value="Cyt_P450_E_grp-IV"/>
</dbReference>
<keyword evidence="5" id="KW-0812">Transmembrane</keyword>
<dbReference type="AlphaFoldDB" id="A0A565BBN0"/>
<evidence type="ECO:0000256" key="3">
    <source>
        <dbReference type="ARBA" id="ARBA00010617"/>
    </source>
</evidence>
<evidence type="ECO:0000313" key="15">
    <source>
        <dbReference type="EMBL" id="VVA99032.1"/>
    </source>
</evidence>
<keyword evidence="11" id="KW-0472">Membrane</keyword>
<comment type="similarity">
    <text evidence="3 13">Belongs to the cytochrome P450 family.</text>
</comment>
<name>A0A565BBN0_9BRAS</name>
<dbReference type="InterPro" id="IPR001128">
    <property type="entry name" value="Cyt_P450"/>
</dbReference>
<reference evidence="15" key="1">
    <citation type="submission" date="2019-07" db="EMBL/GenBank/DDBJ databases">
        <authorList>
            <person name="Dittberner H."/>
        </authorList>
    </citation>
    <scope>NUCLEOTIDE SEQUENCE [LARGE SCALE GENOMIC DNA]</scope>
</reference>
<evidence type="ECO:0000256" key="1">
    <source>
        <dbReference type="ARBA" id="ARBA00001971"/>
    </source>
</evidence>
<dbReference type="InterPro" id="IPR017972">
    <property type="entry name" value="Cyt_P450_CS"/>
</dbReference>
<keyword evidence="7" id="KW-1133">Transmembrane helix</keyword>
<comment type="cofactor">
    <cofactor evidence="1 12">
        <name>heme</name>
        <dbReference type="ChEBI" id="CHEBI:30413"/>
    </cofactor>
</comment>
<evidence type="ECO:0000256" key="11">
    <source>
        <dbReference type="ARBA" id="ARBA00023136"/>
    </source>
</evidence>
<evidence type="ECO:0000313" key="16">
    <source>
        <dbReference type="Proteomes" id="UP000489600"/>
    </source>
</evidence>
<accession>A0A565BBN0</accession>
<evidence type="ECO:0000256" key="12">
    <source>
        <dbReference type="PIRSR" id="PIRSR602403-1"/>
    </source>
</evidence>
<keyword evidence="6 12" id="KW-0479">Metal-binding</keyword>
<feature type="binding site" description="axial binding residue" evidence="12">
    <location>
        <position position="47"/>
    </location>
    <ligand>
        <name>heme</name>
        <dbReference type="ChEBI" id="CHEBI:30413"/>
    </ligand>
    <ligandPart>
        <name>Fe</name>
        <dbReference type="ChEBI" id="CHEBI:18248"/>
    </ligandPart>
</feature>
<gene>
    <name evidence="15" type="ORF">ANE_LOCUS9477</name>
</gene>